<dbReference type="Proteomes" id="UP000541421">
    <property type="component" value="Unassembled WGS sequence"/>
</dbReference>
<keyword evidence="6 7" id="KW-0413">Isomerase</keyword>
<dbReference type="PANTHER" id="PTHR47245">
    <property type="entry name" value="PEPTIDYLPROLYL ISOMERASE"/>
    <property type="match status" value="1"/>
</dbReference>
<keyword evidence="4 8" id="KW-0732">Signal</keyword>
<proteinExistence type="inferred from homology"/>
<dbReference type="AlphaFoldDB" id="A0A7Y4L923"/>
<sequence>MKRLFLVTALSVALPAMAQNVASVNGKNITKSEVDAFAKVLRIEKPTADQQRAIVNELVNRSVLLQEASKQGIDKKADVKSAIEDARKTILINSLLQDWADKNKVPDSDLKKAYDDIVKNLADKREYKVRHILVKDESKAKEILADLKAKKVSFADAAKQNSIDSGAATNGGELNWHNPEDFIPEFANAVKTAKKGEVTDPVKTQFGYHLIEVEDERPVTPPTFEQVKGAIARELTQQKMAQYVESLRKKAKVQISDK</sequence>
<dbReference type="InterPro" id="IPR000297">
    <property type="entry name" value="PPIase_PpiC"/>
</dbReference>
<dbReference type="SUPFAM" id="SSF109998">
    <property type="entry name" value="Triger factor/SurA peptide-binding domain-like"/>
    <property type="match status" value="1"/>
</dbReference>
<protein>
    <recommendedName>
        <fullName evidence="3">peptidylprolyl isomerase</fullName>
        <ecNumber evidence="3">5.2.1.8</ecNumber>
    </recommendedName>
</protein>
<dbReference type="InterPro" id="IPR046357">
    <property type="entry name" value="PPIase_dom_sf"/>
</dbReference>
<evidence type="ECO:0000256" key="3">
    <source>
        <dbReference type="ARBA" id="ARBA00013194"/>
    </source>
</evidence>
<dbReference type="EC" id="5.2.1.8" evidence="3"/>
<reference evidence="10 11" key="1">
    <citation type="submission" date="2020-05" db="EMBL/GenBank/DDBJ databases">
        <authorList>
            <person name="Niu N."/>
        </authorList>
    </citation>
    <scope>NUCLEOTIDE SEQUENCE [LARGE SCALE GENOMIC DNA]</scope>
    <source>
        <strain evidence="10 11">LMG10982</strain>
    </source>
</reference>
<evidence type="ECO:0000256" key="7">
    <source>
        <dbReference type="PROSITE-ProRule" id="PRU00278"/>
    </source>
</evidence>
<evidence type="ECO:0000256" key="5">
    <source>
        <dbReference type="ARBA" id="ARBA00023110"/>
    </source>
</evidence>
<dbReference type="GO" id="GO:0003755">
    <property type="term" value="F:peptidyl-prolyl cis-trans isomerase activity"/>
    <property type="evidence" value="ECO:0007669"/>
    <property type="project" value="UniProtKB-KW"/>
</dbReference>
<keyword evidence="11" id="KW-1185">Reference proteome</keyword>
<evidence type="ECO:0000256" key="4">
    <source>
        <dbReference type="ARBA" id="ARBA00022729"/>
    </source>
</evidence>
<gene>
    <name evidence="10" type="ORF">HKX40_03550</name>
</gene>
<evidence type="ECO:0000256" key="8">
    <source>
        <dbReference type="SAM" id="SignalP"/>
    </source>
</evidence>
<dbReference type="Gene3D" id="3.10.50.40">
    <property type="match status" value="1"/>
</dbReference>
<evidence type="ECO:0000259" key="9">
    <source>
        <dbReference type="PROSITE" id="PS50198"/>
    </source>
</evidence>
<organism evidence="10 11">
    <name type="scientific">Pelistega europaea</name>
    <dbReference type="NCBI Taxonomy" id="106147"/>
    <lineage>
        <taxon>Bacteria</taxon>
        <taxon>Pseudomonadati</taxon>
        <taxon>Pseudomonadota</taxon>
        <taxon>Betaproteobacteria</taxon>
        <taxon>Burkholderiales</taxon>
        <taxon>Alcaligenaceae</taxon>
        <taxon>Pelistega</taxon>
    </lineage>
</organism>
<dbReference type="PROSITE" id="PS50198">
    <property type="entry name" value="PPIC_PPIASE_2"/>
    <property type="match status" value="1"/>
</dbReference>
<dbReference type="PANTHER" id="PTHR47245:SF1">
    <property type="entry name" value="FOLDASE PROTEIN PRSA"/>
    <property type="match status" value="1"/>
</dbReference>
<accession>A0A7Y4L923</accession>
<feature type="chain" id="PRO_5030738453" description="peptidylprolyl isomerase" evidence="8">
    <location>
        <begin position="19"/>
        <end position="258"/>
    </location>
</feature>
<evidence type="ECO:0000256" key="1">
    <source>
        <dbReference type="ARBA" id="ARBA00000971"/>
    </source>
</evidence>
<feature type="domain" description="PpiC" evidence="9">
    <location>
        <begin position="124"/>
        <end position="215"/>
    </location>
</feature>
<feature type="signal peptide" evidence="8">
    <location>
        <begin position="1"/>
        <end position="18"/>
    </location>
</feature>
<comment type="caution">
    <text evidence="10">The sequence shown here is derived from an EMBL/GenBank/DDBJ whole genome shotgun (WGS) entry which is preliminary data.</text>
</comment>
<evidence type="ECO:0000256" key="2">
    <source>
        <dbReference type="ARBA" id="ARBA00007656"/>
    </source>
</evidence>
<keyword evidence="5 7" id="KW-0697">Rotamase</keyword>
<dbReference type="SUPFAM" id="SSF54534">
    <property type="entry name" value="FKBP-like"/>
    <property type="match status" value="1"/>
</dbReference>
<evidence type="ECO:0000313" key="10">
    <source>
        <dbReference type="EMBL" id="NOL49220.1"/>
    </source>
</evidence>
<evidence type="ECO:0000256" key="6">
    <source>
        <dbReference type="ARBA" id="ARBA00023235"/>
    </source>
</evidence>
<dbReference type="RefSeq" id="WP_171588192.1">
    <property type="nucleotide sequence ID" value="NZ_JABGBO010000003.1"/>
</dbReference>
<comment type="similarity">
    <text evidence="2">Belongs to the PpiC/parvulin rotamase family.</text>
</comment>
<comment type="catalytic activity">
    <reaction evidence="1">
        <text>[protein]-peptidylproline (omega=180) = [protein]-peptidylproline (omega=0)</text>
        <dbReference type="Rhea" id="RHEA:16237"/>
        <dbReference type="Rhea" id="RHEA-COMP:10747"/>
        <dbReference type="Rhea" id="RHEA-COMP:10748"/>
        <dbReference type="ChEBI" id="CHEBI:83833"/>
        <dbReference type="ChEBI" id="CHEBI:83834"/>
        <dbReference type="EC" id="5.2.1.8"/>
    </reaction>
</comment>
<dbReference type="InterPro" id="IPR050245">
    <property type="entry name" value="PrsA_foldase"/>
</dbReference>
<dbReference type="Gene3D" id="1.10.8.1040">
    <property type="match status" value="1"/>
</dbReference>
<dbReference type="Pfam" id="PF00639">
    <property type="entry name" value="Rotamase"/>
    <property type="match status" value="1"/>
</dbReference>
<dbReference type="EMBL" id="JABGBO010000003">
    <property type="protein sequence ID" value="NOL49220.1"/>
    <property type="molecule type" value="Genomic_DNA"/>
</dbReference>
<name>A0A7Y4L923_9BURK</name>
<evidence type="ECO:0000313" key="11">
    <source>
        <dbReference type="Proteomes" id="UP000541421"/>
    </source>
</evidence>
<dbReference type="InterPro" id="IPR027304">
    <property type="entry name" value="Trigger_fact/SurA_dom_sf"/>
</dbReference>